<dbReference type="InterPro" id="IPR037196">
    <property type="entry name" value="HSP90_C"/>
</dbReference>
<dbReference type="Gene3D" id="3.30.565.10">
    <property type="entry name" value="Histidine kinase-like ATPase, C-terminal domain"/>
    <property type="match status" value="1"/>
</dbReference>
<dbReference type="InterPro" id="IPR001404">
    <property type="entry name" value="Hsp90_fam"/>
</dbReference>
<evidence type="ECO:0000256" key="5">
    <source>
        <dbReference type="ARBA" id="ARBA00023016"/>
    </source>
</evidence>
<feature type="binding site" evidence="11">
    <location>
        <position position="81"/>
    </location>
    <ligand>
        <name>ATP</name>
        <dbReference type="ChEBI" id="CHEBI:30616"/>
    </ligand>
</feature>
<dbReference type="Gene3D" id="3.40.50.11260">
    <property type="match status" value="1"/>
</dbReference>
<keyword evidence="4 11" id="KW-0067">ATP-binding</keyword>
<evidence type="ECO:0000256" key="10">
    <source>
        <dbReference type="ARBA" id="ARBA00080411"/>
    </source>
</evidence>
<dbReference type="GO" id="GO:0051082">
    <property type="term" value="F:unfolded protein binding"/>
    <property type="evidence" value="ECO:0007669"/>
    <property type="project" value="InterPro"/>
</dbReference>
<evidence type="ECO:0000256" key="7">
    <source>
        <dbReference type="ARBA" id="ARBA00067988"/>
    </source>
</evidence>
<dbReference type="InterPro" id="IPR036890">
    <property type="entry name" value="HATPase_C_sf"/>
</dbReference>
<dbReference type="Pfam" id="PF00183">
    <property type="entry name" value="HSP90"/>
    <property type="match status" value="1"/>
</dbReference>
<evidence type="ECO:0000256" key="9">
    <source>
        <dbReference type="ARBA" id="ARBA00079544"/>
    </source>
</evidence>
<dbReference type="PIRSF" id="PIRSF002583">
    <property type="entry name" value="Hsp90"/>
    <property type="match status" value="1"/>
</dbReference>
<feature type="binding site" evidence="11">
    <location>
        <position position="76"/>
    </location>
    <ligand>
        <name>ATP</name>
        <dbReference type="ChEBI" id="CHEBI:30616"/>
    </ligand>
</feature>
<name>A0A1M5S6Q3_9FLAO</name>
<evidence type="ECO:0000256" key="1">
    <source>
        <dbReference type="ARBA" id="ARBA00008239"/>
    </source>
</evidence>
<keyword evidence="6" id="KW-0143">Chaperone</keyword>
<evidence type="ECO:0000313" key="14">
    <source>
        <dbReference type="Proteomes" id="UP000184522"/>
    </source>
</evidence>
<dbReference type="FunFam" id="3.30.565.10:FF:000076">
    <property type="entry name" value="Molecular chaperone HtpG"/>
    <property type="match status" value="1"/>
</dbReference>
<keyword evidence="5" id="KW-0346">Stress response</keyword>
<evidence type="ECO:0000256" key="2">
    <source>
        <dbReference type="ARBA" id="ARBA00022490"/>
    </source>
</evidence>
<gene>
    <name evidence="13" type="ORF">SAMN05444148_1789</name>
</gene>
<dbReference type="SUPFAM" id="SSF110942">
    <property type="entry name" value="HSP90 C-terminal domain"/>
    <property type="match status" value="1"/>
</dbReference>
<dbReference type="AlphaFoldDB" id="A0A1M5S6Q3"/>
<feature type="binding site" evidence="11">
    <location>
        <begin position="96"/>
        <end position="97"/>
    </location>
    <ligand>
        <name>ATP</name>
        <dbReference type="ChEBI" id="CHEBI:30616"/>
    </ligand>
</feature>
<evidence type="ECO:0000256" key="4">
    <source>
        <dbReference type="ARBA" id="ARBA00022840"/>
    </source>
</evidence>
<dbReference type="GO" id="GO:0016887">
    <property type="term" value="F:ATP hydrolysis activity"/>
    <property type="evidence" value="ECO:0007669"/>
    <property type="project" value="InterPro"/>
</dbReference>
<dbReference type="InterPro" id="IPR020568">
    <property type="entry name" value="Ribosomal_Su5_D2-typ_SF"/>
</dbReference>
<dbReference type="STRING" id="1089305.SAMN05444148_1789"/>
<evidence type="ECO:0000256" key="8">
    <source>
        <dbReference type="ARBA" id="ARBA00070675"/>
    </source>
</evidence>
<dbReference type="RefSeq" id="WP_073085630.1">
    <property type="nucleotide sequence ID" value="NZ_FQWS01000002.1"/>
</dbReference>
<feature type="binding site" evidence="11">
    <location>
        <position position="35"/>
    </location>
    <ligand>
        <name>ATP</name>
        <dbReference type="ChEBI" id="CHEBI:30616"/>
    </ligand>
</feature>
<dbReference type="FunFam" id="3.30.230.80:FF:000008">
    <property type="entry name" value="Molecular chaperone HtpG"/>
    <property type="match status" value="1"/>
</dbReference>
<dbReference type="OrthoDB" id="9802640at2"/>
<accession>A0A1M5S6Q3</accession>
<dbReference type="Gene3D" id="3.30.230.80">
    <property type="match status" value="1"/>
</dbReference>
<evidence type="ECO:0000313" key="13">
    <source>
        <dbReference type="EMBL" id="SHH34312.1"/>
    </source>
</evidence>
<keyword evidence="2" id="KW-0963">Cytoplasm</keyword>
<comment type="similarity">
    <text evidence="1">Belongs to the heat shock protein 90 family.</text>
</comment>
<dbReference type="PROSITE" id="PS00298">
    <property type="entry name" value="HSP90"/>
    <property type="match status" value="1"/>
</dbReference>
<feature type="binding site" evidence="11">
    <location>
        <position position="338"/>
    </location>
    <ligand>
        <name>ATP</name>
        <dbReference type="ChEBI" id="CHEBI:30616"/>
    </ligand>
</feature>
<dbReference type="PRINTS" id="PR00775">
    <property type="entry name" value="HEATSHOCK90"/>
</dbReference>
<dbReference type="InterPro" id="IPR019805">
    <property type="entry name" value="Heat_shock_protein_90_CS"/>
</dbReference>
<dbReference type="EMBL" id="FQWS01000002">
    <property type="protein sequence ID" value="SHH34312.1"/>
    <property type="molecule type" value="Genomic_DNA"/>
</dbReference>
<dbReference type="CDD" id="cd16927">
    <property type="entry name" value="HATPase_Hsp90-like"/>
    <property type="match status" value="1"/>
</dbReference>
<dbReference type="InterPro" id="IPR020575">
    <property type="entry name" value="Hsp90_N"/>
</dbReference>
<dbReference type="NCBIfam" id="NF003555">
    <property type="entry name" value="PRK05218.1"/>
    <property type="match status" value="1"/>
</dbReference>
<evidence type="ECO:0000256" key="6">
    <source>
        <dbReference type="ARBA" id="ARBA00023186"/>
    </source>
</evidence>
<evidence type="ECO:0000256" key="11">
    <source>
        <dbReference type="PIRSR" id="PIRSR002583-1"/>
    </source>
</evidence>
<feature type="binding site" evidence="11">
    <location>
        <position position="31"/>
    </location>
    <ligand>
        <name>ATP</name>
        <dbReference type="ChEBI" id="CHEBI:30616"/>
    </ligand>
</feature>
<dbReference type="GO" id="GO:0140662">
    <property type="term" value="F:ATP-dependent protein folding chaperone"/>
    <property type="evidence" value="ECO:0007669"/>
    <property type="project" value="InterPro"/>
</dbReference>
<feature type="region of interest" description="Disordered" evidence="12">
    <location>
        <begin position="207"/>
        <end position="242"/>
    </location>
</feature>
<dbReference type="Gene3D" id="1.20.120.790">
    <property type="entry name" value="Heat shock protein 90, C-terminal domain"/>
    <property type="match status" value="1"/>
</dbReference>
<feature type="binding site" evidence="11">
    <location>
        <position position="167"/>
    </location>
    <ligand>
        <name>ATP</name>
        <dbReference type="ChEBI" id="CHEBI:30616"/>
    </ligand>
</feature>
<keyword evidence="14" id="KW-1185">Reference proteome</keyword>
<evidence type="ECO:0000256" key="12">
    <source>
        <dbReference type="SAM" id="MobiDB-lite"/>
    </source>
</evidence>
<feature type="compositionally biased region" description="Basic and acidic residues" evidence="12">
    <location>
        <begin position="209"/>
        <end position="228"/>
    </location>
</feature>
<dbReference type="GO" id="GO:0005524">
    <property type="term" value="F:ATP binding"/>
    <property type="evidence" value="ECO:0007669"/>
    <property type="project" value="UniProtKB-KW"/>
</dbReference>
<dbReference type="SUPFAM" id="SSF54211">
    <property type="entry name" value="Ribosomal protein S5 domain 2-like"/>
    <property type="match status" value="1"/>
</dbReference>
<dbReference type="SUPFAM" id="SSF55874">
    <property type="entry name" value="ATPase domain of HSP90 chaperone/DNA topoisomerase II/histidine kinase"/>
    <property type="match status" value="1"/>
</dbReference>
<keyword evidence="3 11" id="KW-0547">Nucleotide-binding</keyword>
<reference evidence="14" key="1">
    <citation type="submission" date="2016-11" db="EMBL/GenBank/DDBJ databases">
        <authorList>
            <person name="Varghese N."/>
            <person name="Submissions S."/>
        </authorList>
    </citation>
    <scope>NUCLEOTIDE SEQUENCE [LARGE SCALE GENOMIC DNA]</scope>
    <source>
        <strain evidence="14">DSM 25330</strain>
    </source>
</reference>
<dbReference type="Pfam" id="PF13589">
    <property type="entry name" value="HATPase_c_3"/>
    <property type="match status" value="1"/>
</dbReference>
<proteinExistence type="inferred from homology"/>
<evidence type="ECO:0000256" key="3">
    <source>
        <dbReference type="ARBA" id="ARBA00022741"/>
    </source>
</evidence>
<dbReference type="PANTHER" id="PTHR11528">
    <property type="entry name" value="HEAT SHOCK PROTEIN 90 FAMILY MEMBER"/>
    <property type="match status" value="1"/>
</dbReference>
<protein>
    <recommendedName>
        <fullName evidence="8">Chaperone protein HtpG</fullName>
    </recommendedName>
    <alternativeName>
        <fullName evidence="7">Chaperone protein htpG</fullName>
    </alternativeName>
    <alternativeName>
        <fullName evidence="9 10">Heat shock protein HtpG</fullName>
    </alternativeName>
</protein>
<sequence length="627" mass="71725">MTKGNINVSVENIFPLIKKFLYSDHEIFLRELISNATDATLKLKHLTNIGESKVEYGNPQIEVKIDKDAKKLHIIDQGLGMTAEEVEKYINQVAFSGAEEFLDKYKDSAKDAGIIGHFGLGFYSAFMVADKVEIITKSHTDAPAAHWTCDSSPEFTLEEDDKTERGTEIILHIAEDSTEFLEESRIRELLLKYNKFMPVPIKFGTKTETLPKPEGAKEDDPAPTKEVDNIINNPNPAWTKQPADLEADDYKNFYRELYPMQFEEPLFNIHLNVDYPFNLTGILYFPKMSADLQIQKDKIQLYQNQVFVTDNVEGIVPEFLTMLRGVIDSPDIPLNVSRSYLQADGAVKKISSYITRKVADKLKSLFNNNREDFEAKWNDIKIVIEYGMLSEEKFFEKADAFALYPTVDGKYYTFEELTNAIKAKQTDKDDKMVILYASDKDAQHAYIEAAKEKDYEVLLLDSPIVSHLMQKLETTKEKISFARVDADHIDNLIKKEDTSISKLSEDEKTKLDELLKEVIPSEKFMVQLEAMDSNASPFMITQPEFMRRMKEMQQTGGGMFGMGNMPEMYNLVVNTNSELVGEILNTKTKKKQERLINQSLDLARLSQGLLKGEELTNFIKRSYDMIK</sequence>
<organism evidence="13 14">
    <name type="scientific">Winogradskyella jejuensis</name>
    <dbReference type="NCBI Taxonomy" id="1089305"/>
    <lineage>
        <taxon>Bacteria</taxon>
        <taxon>Pseudomonadati</taxon>
        <taxon>Bacteroidota</taxon>
        <taxon>Flavobacteriia</taxon>
        <taxon>Flavobacteriales</taxon>
        <taxon>Flavobacteriaceae</taxon>
        <taxon>Winogradskyella</taxon>
    </lineage>
</organism>
<dbReference type="Proteomes" id="UP000184522">
    <property type="component" value="Unassembled WGS sequence"/>
</dbReference>